<evidence type="ECO:0000256" key="1">
    <source>
        <dbReference type="SAM" id="MobiDB-lite"/>
    </source>
</evidence>
<feature type="domain" description="Phytocyanin" evidence="3">
    <location>
        <begin position="32"/>
        <end position="130"/>
    </location>
</feature>
<accession>A0ABQ8H9Q6</accession>
<dbReference type="Pfam" id="PF02298">
    <property type="entry name" value="Cu_bind_like"/>
    <property type="match status" value="1"/>
</dbReference>
<dbReference type="SUPFAM" id="SSF49503">
    <property type="entry name" value="Cupredoxins"/>
    <property type="match status" value="1"/>
</dbReference>
<dbReference type="PROSITE" id="PS51485">
    <property type="entry name" value="PHYTOCYANIN"/>
    <property type="match status" value="1"/>
</dbReference>
<proteinExistence type="predicted"/>
<evidence type="ECO:0000313" key="5">
    <source>
        <dbReference type="Proteomes" id="UP000827721"/>
    </source>
</evidence>
<dbReference type="EMBL" id="JAFEMO010000013">
    <property type="protein sequence ID" value="KAH7550643.1"/>
    <property type="molecule type" value="Genomic_DNA"/>
</dbReference>
<feature type="signal peptide" evidence="2">
    <location>
        <begin position="1"/>
        <end position="30"/>
    </location>
</feature>
<sequence>MEALQLRPGWAVKAIMVIVIASILLRCVSAATNHTVGGPSGWDLSSNIAAWTSTTTFHVGDSLVFSYSPVHDVLEVDQMDYTMCRTLKPINVYDDGDTVVPLAQPGTRFFICGRRGHCTMGLRFRVDVLPQLASNETRRGGGGRGGRRGGRRNPPPRPTPPPPSRRDLPPLPEPPPIEGPIDGGDSPPRQAAAAGPCERSGTAGGGGMIMVRWFDYYYSWVPLLTSGVFLRHYFHHF</sequence>
<dbReference type="InterPro" id="IPR039391">
    <property type="entry name" value="Phytocyanin-like"/>
</dbReference>
<feature type="region of interest" description="Disordered" evidence="1">
    <location>
        <begin position="133"/>
        <end position="201"/>
    </location>
</feature>
<feature type="compositionally biased region" description="Low complexity" evidence="1">
    <location>
        <begin position="179"/>
        <end position="188"/>
    </location>
</feature>
<comment type="caution">
    <text evidence="4">The sequence shown here is derived from an EMBL/GenBank/DDBJ whole genome shotgun (WGS) entry which is preliminary data.</text>
</comment>
<evidence type="ECO:0000313" key="4">
    <source>
        <dbReference type="EMBL" id="KAH7550643.1"/>
    </source>
</evidence>
<dbReference type="PANTHER" id="PTHR33021:SF499">
    <property type="entry name" value="OS12G0150500 PROTEIN"/>
    <property type="match status" value="1"/>
</dbReference>
<feature type="chain" id="PRO_5047284023" description="Phytocyanin domain-containing protein" evidence="2">
    <location>
        <begin position="31"/>
        <end position="237"/>
    </location>
</feature>
<keyword evidence="5" id="KW-1185">Reference proteome</keyword>
<keyword evidence="2" id="KW-0732">Signal</keyword>
<reference evidence="4 5" key="1">
    <citation type="submission" date="2021-02" db="EMBL/GenBank/DDBJ databases">
        <title>Plant Genome Project.</title>
        <authorList>
            <person name="Zhang R.-G."/>
        </authorList>
    </citation>
    <scope>NUCLEOTIDE SEQUENCE [LARGE SCALE GENOMIC DNA]</scope>
    <source>
        <tissue evidence="4">Leaves</tissue>
    </source>
</reference>
<dbReference type="Gene3D" id="2.60.40.420">
    <property type="entry name" value="Cupredoxins - blue copper proteins"/>
    <property type="match status" value="1"/>
</dbReference>
<dbReference type="PANTHER" id="PTHR33021">
    <property type="entry name" value="BLUE COPPER PROTEIN"/>
    <property type="match status" value="1"/>
</dbReference>
<organism evidence="4 5">
    <name type="scientific">Xanthoceras sorbifolium</name>
    <dbReference type="NCBI Taxonomy" id="99658"/>
    <lineage>
        <taxon>Eukaryota</taxon>
        <taxon>Viridiplantae</taxon>
        <taxon>Streptophyta</taxon>
        <taxon>Embryophyta</taxon>
        <taxon>Tracheophyta</taxon>
        <taxon>Spermatophyta</taxon>
        <taxon>Magnoliopsida</taxon>
        <taxon>eudicotyledons</taxon>
        <taxon>Gunneridae</taxon>
        <taxon>Pentapetalae</taxon>
        <taxon>rosids</taxon>
        <taxon>malvids</taxon>
        <taxon>Sapindales</taxon>
        <taxon>Sapindaceae</taxon>
        <taxon>Xanthoceroideae</taxon>
        <taxon>Xanthoceras</taxon>
    </lineage>
</organism>
<feature type="compositionally biased region" description="Pro residues" evidence="1">
    <location>
        <begin position="153"/>
        <end position="178"/>
    </location>
</feature>
<evidence type="ECO:0000259" key="3">
    <source>
        <dbReference type="PROSITE" id="PS51485"/>
    </source>
</evidence>
<evidence type="ECO:0000256" key="2">
    <source>
        <dbReference type="SAM" id="SignalP"/>
    </source>
</evidence>
<protein>
    <recommendedName>
        <fullName evidence="3">Phytocyanin domain-containing protein</fullName>
    </recommendedName>
</protein>
<name>A0ABQ8H9Q6_9ROSI</name>
<dbReference type="CDD" id="cd04216">
    <property type="entry name" value="Phytocyanin"/>
    <property type="match status" value="1"/>
</dbReference>
<gene>
    <name evidence="4" type="ORF">JRO89_XS13G0237100</name>
</gene>
<dbReference type="InterPro" id="IPR008972">
    <property type="entry name" value="Cupredoxin"/>
</dbReference>
<dbReference type="InterPro" id="IPR003245">
    <property type="entry name" value="Phytocyanin_dom"/>
</dbReference>
<dbReference type="Proteomes" id="UP000827721">
    <property type="component" value="Unassembled WGS sequence"/>
</dbReference>